<dbReference type="Proteomes" id="UP000292340">
    <property type="component" value="Unassembled WGS sequence"/>
</dbReference>
<dbReference type="Gene3D" id="3.50.50.60">
    <property type="entry name" value="FAD/NAD(P)-binding domain"/>
    <property type="match status" value="1"/>
</dbReference>
<dbReference type="SUPFAM" id="SSF51905">
    <property type="entry name" value="FAD/NAD(P)-binding domain"/>
    <property type="match status" value="1"/>
</dbReference>
<dbReference type="InterPro" id="IPR036188">
    <property type="entry name" value="FAD/NAD-bd_sf"/>
</dbReference>
<dbReference type="InterPro" id="IPR000172">
    <property type="entry name" value="GMC_OxRdtase_N"/>
</dbReference>
<keyword evidence="3" id="KW-0732">Signal</keyword>
<evidence type="ECO:0000256" key="1">
    <source>
        <dbReference type="ARBA" id="ARBA00010790"/>
    </source>
</evidence>
<feature type="signal peptide" evidence="3">
    <location>
        <begin position="1"/>
        <end position="18"/>
    </location>
</feature>
<keyword evidence="2" id="KW-0285">Flavoprotein</keyword>
<organism evidence="5 7">
    <name type="scientific">Alternaria tenuissima</name>
    <dbReference type="NCBI Taxonomy" id="119927"/>
    <lineage>
        <taxon>Eukaryota</taxon>
        <taxon>Fungi</taxon>
        <taxon>Dikarya</taxon>
        <taxon>Ascomycota</taxon>
        <taxon>Pezizomycotina</taxon>
        <taxon>Dothideomycetes</taxon>
        <taxon>Pleosporomycetidae</taxon>
        <taxon>Pleosporales</taxon>
        <taxon>Pleosporineae</taxon>
        <taxon>Pleosporaceae</taxon>
        <taxon>Alternaria</taxon>
        <taxon>Alternaria sect. Alternaria</taxon>
        <taxon>Alternaria alternata complex</taxon>
    </lineage>
</organism>
<reference evidence="5" key="2">
    <citation type="journal article" date="2019" name="bioRxiv">
        <title>Genomics, evolutionary history and diagnostics of the Alternaria alternata species group including apple and Asian pear pathotypes.</title>
        <authorList>
            <person name="Armitage A.D."/>
            <person name="Cockerton H.M."/>
            <person name="Sreenivasaprasad S."/>
            <person name="Woodhall J.W."/>
            <person name="Lane C.R."/>
            <person name="Harrison R.J."/>
            <person name="Clarkson J.P."/>
        </authorList>
    </citation>
    <scope>NUCLEOTIDE SEQUENCE</scope>
    <source>
        <strain evidence="5">FERA 1164</strain>
        <strain evidence="6">FERA 635</strain>
    </source>
</reference>
<dbReference type="Pfam" id="PF00732">
    <property type="entry name" value="GMC_oxred_N"/>
    <property type="match status" value="1"/>
</dbReference>
<comment type="caution">
    <text evidence="5">The sequence shown here is derived from an EMBL/GenBank/DDBJ whole genome shotgun (WGS) entry which is preliminary data.</text>
</comment>
<name>A0AB37VZG0_9PLEO</name>
<protein>
    <recommendedName>
        <fullName evidence="4">Glucose-methanol-choline oxidoreductase N-terminal domain-containing protein</fullName>
    </recommendedName>
</protein>
<evidence type="ECO:0000313" key="6">
    <source>
        <dbReference type="EMBL" id="RYN86306.1"/>
    </source>
</evidence>
<dbReference type="GO" id="GO:0044550">
    <property type="term" value="P:secondary metabolite biosynthetic process"/>
    <property type="evidence" value="ECO:0007669"/>
    <property type="project" value="TreeGrafter"/>
</dbReference>
<dbReference type="InterPro" id="IPR012132">
    <property type="entry name" value="GMC_OxRdtase"/>
</dbReference>
<keyword evidence="2" id="KW-0274">FAD</keyword>
<comment type="similarity">
    <text evidence="1 2">Belongs to the GMC oxidoreductase family.</text>
</comment>
<sequence length="173" mass="18637">MLSTTTLAVAAILGITSALPNSAAQTQVNALKDTWDYVIVGGGVTGLVVANRLTEDKKKSVLVIEASAAYDNPNIRLPYGATYALNETLLWGYISQPEPYIANKTFPTRVARVLGGGSVVNGMLYDRAAAGDYDAWEALGNKGWGWEGMFLYFKKSTEFIKPPADVAEKLNIT</sequence>
<evidence type="ECO:0000256" key="2">
    <source>
        <dbReference type="RuleBase" id="RU003968"/>
    </source>
</evidence>
<dbReference type="EMBL" id="PDXF01000157">
    <property type="protein sequence ID" value="RYN86306.1"/>
    <property type="molecule type" value="Genomic_DNA"/>
</dbReference>
<evidence type="ECO:0000259" key="4">
    <source>
        <dbReference type="PROSITE" id="PS00623"/>
    </source>
</evidence>
<dbReference type="PROSITE" id="PS00623">
    <property type="entry name" value="GMC_OXRED_1"/>
    <property type="match status" value="1"/>
</dbReference>
<gene>
    <name evidence="5" type="ORF">AA0115_g12888</name>
    <name evidence="6" type="ORF">AA0119_g13033</name>
</gene>
<evidence type="ECO:0000313" key="5">
    <source>
        <dbReference type="EMBL" id="RYN15681.1"/>
    </source>
</evidence>
<dbReference type="AlphaFoldDB" id="A0AB37VZG0"/>
<evidence type="ECO:0000256" key="3">
    <source>
        <dbReference type="SAM" id="SignalP"/>
    </source>
</evidence>
<feature type="domain" description="Glucose-methanol-choline oxidoreductase N-terminal" evidence="4">
    <location>
        <begin position="111"/>
        <end position="134"/>
    </location>
</feature>
<dbReference type="PANTHER" id="PTHR11552:SF115">
    <property type="entry name" value="DEHYDROGENASE XPTC-RELATED"/>
    <property type="match status" value="1"/>
</dbReference>
<feature type="chain" id="PRO_5044261797" description="Glucose-methanol-choline oxidoreductase N-terminal domain-containing protein" evidence="3">
    <location>
        <begin position="19"/>
        <end position="173"/>
    </location>
</feature>
<evidence type="ECO:0000313" key="8">
    <source>
        <dbReference type="Proteomes" id="UP000293195"/>
    </source>
</evidence>
<accession>A0AB37VZG0</accession>
<dbReference type="EMBL" id="PDXB01000106">
    <property type="protein sequence ID" value="RYN15681.1"/>
    <property type="molecule type" value="Genomic_DNA"/>
</dbReference>
<evidence type="ECO:0000313" key="7">
    <source>
        <dbReference type="Proteomes" id="UP000292340"/>
    </source>
</evidence>
<dbReference type="GO" id="GO:0050660">
    <property type="term" value="F:flavin adenine dinucleotide binding"/>
    <property type="evidence" value="ECO:0007669"/>
    <property type="project" value="InterPro"/>
</dbReference>
<proteinExistence type="inferred from homology"/>
<reference evidence="5" key="1">
    <citation type="submission" date="2017-10" db="EMBL/GenBank/DDBJ databases">
        <authorList>
            <person name="Armitage A.D."/>
            <person name="Barbara D.J."/>
            <person name="Woodhall J.W."/>
            <person name="Sreenivasaprasad S."/>
            <person name="Lane C.R."/>
            <person name="Clarkson J.P."/>
            <person name="Harrison R.J."/>
        </authorList>
    </citation>
    <scope>NUCLEOTIDE SEQUENCE</scope>
    <source>
        <strain evidence="5">FERA 1164</strain>
        <strain evidence="6">FERA 635</strain>
    </source>
</reference>
<dbReference type="GO" id="GO:0016614">
    <property type="term" value="F:oxidoreductase activity, acting on CH-OH group of donors"/>
    <property type="evidence" value="ECO:0007669"/>
    <property type="project" value="InterPro"/>
</dbReference>
<dbReference type="Gene3D" id="3.30.560.10">
    <property type="entry name" value="Glucose Oxidase, domain 3"/>
    <property type="match status" value="1"/>
</dbReference>
<dbReference type="Proteomes" id="UP000293195">
    <property type="component" value="Unassembled WGS sequence"/>
</dbReference>
<keyword evidence="8" id="KW-1185">Reference proteome</keyword>
<dbReference type="PANTHER" id="PTHR11552">
    <property type="entry name" value="GLUCOSE-METHANOL-CHOLINE GMC OXIDOREDUCTASE"/>
    <property type="match status" value="1"/>
</dbReference>